<keyword evidence="1" id="KW-0472">Membrane</keyword>
<dbReference type="Proteomes" id="UP000307874">
    <property type="component" value="Unassembled WGS sequence"/>
</dbReference>
<gene>
    <name evidence="2" type="ORF">FF124_18185</name>
</gene>
<dbReference type="OrthoDB" id="8479848at2"/>
<keyword evidence="1" id="KW-1133">Transmembrane helix</keyword>
<keyword evidence="1" id="KW-0812">Transmembrane</keyword>
<evidence type="ECO:0008006" key="4">
    <source>
        <dbReference type="Google" id="ProtNLM"/>
    </source>
</evidence>
<feature type="transmembrane region" description="Helical" evidence="1">
    <location>
        <begin position="7"/>
        <end position="29"/>
    </location>
</feature>
<dbReference type="InterPro" id="IPR025982">
    <property type="entry name" value="SieB"/>
</dbReference>
<comment type="caution">
    <text evidence="2">The sequence shown here is derived from an EMBL/GenBank/DDBJ whole genome shotgun (WGS) entry which is preliminary data.</text>
</comment>
<evidence type="ECO:0000256" key="1">
    <source>
        <dbReference type="SAM" id="Phobius"/>
    </source>
</evidence>
<dbReference type="EMBL" id="VCLB01000010">
    <property type="protein sequence ID" value="TNB46448.1"/>
    <property type="molecule type" value="Genomic_DNA"/>
</dbReference>
<evidence type="ECO:0000313" key="2">
    <source>
        <dbReference type="EMBL" id="TNB46448.1"/>
    </source>
</evidence>
<sequence>MPSLKDFVTAMSVGWPIALAALIGSSLVLVAPEIGIPFAPVLPTWVNNILFVISAFSFSIVIAQLFVFVFMLVRNAIANRRLKSFFSQEISDLSDDERYILKYFLERNERAFTARVIDEKIAPLVERGIIIKAYGQHSVLDWPYQIHPIAWKIMKKNPKF</sequence>
<dbReference type="AlphaFoldDB" id="A0A5C4JMB9"/>
<accession>A0A5C4JMB9</accession>
<evidence type="ECO:0000313" key="3">
    <source>
        <dbReference type="Proteomes" id="UP000307874"/>
    </source>
</evidence>
<protein>
    <recommendedName>
        <fullName evidence="4">Superinfection exclusion protein B</fullName>
    </recommendedName>
</protein>
<dbReference type="Pfam" id="PF14163">
    <property type="entry name" value="SieB"/>
    <property type="match status" value="1"/>
</dbReference>
<organism evidence="2 3">
    <name type="scientific">Martelella lutilitoris</name>
    <dbReference type="NCBI Taxonomy" id="2583532"/>
    <lineage>
        <taxon>Bacteria</taxon>
        <taxon>Pseudomonadati</taxon>
        <taxon>Pseudomonadota</taxon>
        <taxon>Alphaproteobacteria</taxon>
        <taxon>Hyphomicrobiales</taxon>
        <taxon>Aurantimonadaceae</taxon>
        <taxon>Martelella</taxon>
    </lineage>
</organism>
<reference evidence="2 3" key="1">
    <citation type="submission" date="2019-06" db="EMBL/GenBank/DDBJ databases">
        <title>Martelella lutilitoris sp. nov., isolated from a tidal mudflat.</title>
        <authorList>
            <person name="Kim Y.-J."/>
        </authorList>
    </citation>
    <scope>NUCLEOTIDE SEQUENCE [LARGE SCALE GENOMIC DNA]</scope>
    <source>
        <strain evidence="2 3">GH2-6</strain>
    </source>
</reference>
<proteinExistence type="predicted"/>
<dbReference type="RefSeq" id="WP_138749893.1">
    <property type="nucleotide sequence ID" value="NZ_VCLB01000010.1"/>
</dbReference>
<feature type="transmembrane region" description="Helical" evidence="1">
    <location>
        <begin position="49"/>
        <end position="73"/>
    </location>
</feature>
<keyword evidence="3" id="KW-1185">Reference proteome</keyword>
<name>A0A5C4JMB9_9HYPH</name>